<dbReference type="EMBL" id="AJTX02000010">
    <property type="protein sequence ID" value="KKI98104.1"/>
    <property type="molecule type" value="Genomic_DNA"/>
</dbReference>
<keyword evidence="2" id="KW-0472">Membrane</keyword>
<accession>A0A0M2PPA9</accession>
<dbReference type="PANTHER" id="PTHR33787:SF5">
    <property type="entry name" value="YCF20-LIKE PROTEIN"/>
    <property type="match status" value="1"/>
</dbReference>
<dbReference type="InterPro" id="IPR007572">
    <property type="entry name" value="Uncharacterised_Ycf20"/>
</dbReference>
<dbReference type="OrthoDB" id="424985at2"/>
<evidence type="ECO:0000256" key="1">
    <source>
        <dbReference type="ARBA" id="ARBA00009846"/>
    </source>
</evidence>
<proteinExistence type="inferred from homology"/>
<gene>
    <name evidence="3" type="ORF">PROH_20545</name>
</gene>
<dbReference type="Proteomes" id="UP000034681">
    <property type="component" value="Unassembled WGS sequence"/>
</dbReference>
<feature type="transmembrane region" description="Helical" evidence="2">
    <location>
        <begin position="57"/>
        <end position="77"/>
    </location>
</feature>
<keyword evidence="2" id="KW-1133">Transmembrane helix</keyword>
<evidence type="ECO:0008006" key="5">
    <source>
        <dbReference type="Google" id="ProtNLM"/>
    </source>
</evidence>
<organism evidence="3 4">
    <name type="scientific">Prochlorothrix hollandica PCC 9006 = CALU 1027</name>
    <dbReference type="NCBI Taxonomy" id="317619"/>
    <lineage>
        <taxon>Bacteria</taxon>
        <taxon>Bacillati</taxon>
        <taxon>Cyanobacteriota</taxon>
        <taxon>Cyanophyceae</taxon>
        <taxon>Prochlorotrichales</taxon>
        <taxon>Prochlorotrichaceae</taxon>
        <taxon>Prochlorothrix</taxon>
    </lineage>
</organism>
<protein>
    <recommendedName>
        <fullName evidence="5">DUF565 domain-containing protein</fullName>
    </recommendedName>
</protein>
<evidence type="ECO:0000256" key="2">
    <source>
        <dbReference type="SAM" id="Phobius"/>
    </source>
</evidence>
<evidence type="ECO:0000313" key="3">
    <source>
        <dbReference type="EMBL" id="KKI98104.1"/>
    </source>
</evidence>
<feature type="transmembrane region" description="Helical" evidence="2">
    <location>
        <begin position="30"/>
        <end position="51"/>
    </location>
</feature>
<dbReference type="AlphaFoldDB" id="A0A0M2PPA9"/>
<dbReference type="Pfam" id="PF04483">
    <property type="entry name" value="DUF565"/>
    <property type="match status" value="1"/>
</dbReference>
<dbReference type="PANTHER" id="PTHR33787">
    <property type="match status" value="1"/>
</dbReference>
<name>A0A0M2PPA9_PROHO</name>
<dbReference type="eggNOG" id="ENOG5032RRW">
    <property type="taxonomic scope" value="Bacteria"/>
</dbReference>
<evidence type="ECO:0000313" key="4">
    <source>
        <dbReference type="Proteomes" id="UP000034681"/>
    </source>
</evidence>
<comment type="caution">
    <text evidence="3">The sequence shown here is derived from an EMBL/GenBank/DDBJ whole genome shotgun (WGS) entry which is preliminary data.</text>
</comment>
<comment type="similarity">
    <text evidence="1">Belongs to the ycf20 family.</text>
</comment>
<dbReference type="STRING" id="317619.GCA_000332315_02981"/>
<dbReference type="RefSeq" id="WP_017713246.1">
    <property type="nucleotide sequence ID" value="NZ_KB235939.1"/>
</dbReference>
<reference evidence="3" key="1">
    <citation type="submission" date="2012-04" db="EMBL/GenBank/DDBJ databases">
        <authorList>
            <person name="Borisov I.G."/>
            <person name="Ivanikova N.V."/>
            <person name="Pinevich A.V."/>
        </authorList>
    </citation>
    <scope>NUCLEOTIDE SEQUENCE [LARGE SCALE GENOMIC DNA]</scope>
    <source>
        <strain evidence="3">CALU 1027</strain>
    </source>
</reference>
<keyword evidence="2" id="KW-0812">Transmembrane</keyword>
<sequence>MQNTRLNQLLDRGIVQLENWLSNPWRRWSLLLISFLLGFFAGEVVSSVAGQAARWDITYAAVLVVAVELLSRLVYGLPGQARSSRRSFTLELSNNFKVGLTYSLFLEAFKLGS</sequence>
<keyword evidence="4" id="KW-1185">Reference proteome</keyword>